<comment type="caution">
    <text evidence="5">The sequence shown here is derived from an EMBL/GenBank/DDBJ whole genome shotgun (WGS) entry which is preliminary data.</text>
</comment>
<feature type="compositionally biased region" description="Low complexity" evidence="3">
    <location>
        <begin position="224"/>
        <end position="240"/>
    </location>
</feature>
<feature type="region of interest" description="Disordered" evidence="3">
    <location>
        <begin position="29"/>
        <end position="65"/>
    </location>
</feature>
<sequence length="605" mass="66763">MSSDNKKEFLQKYMLDSYSRAIPTNALSGKSAALGEYCDPVDSYKGQSRRRTEDSEDSDPGYALPQDAIDSIANQKNVFTRQKQSLDENDGDVYELAKNPDVAASKKSSPKPSPLPRKSTHRKSQVTDAVCSAQVTTAPPNDNAVASVPSQEASARCRPSKKVVEIDYEVVSDIRPSKPGTGSSSETSSQLSQPSSHKDHSKNTSDVVAAGSSGMRKISSTHYPVSTKVTPPTPPFQVTQGSKQDFEYSMSQPATNVPSECLYEEPWDLKAKRLKQQEENRASMAAMSKGEVSVAPPGMAVFPSEAKAESVYEDAWDSATQQRKLEAIFKRSLSTTSETSEIFHDALDNLPGEKGLQPDSQPEKATEPALKPVPTNTYEDAWDLKNSIIQKQIRDMQVQASATYEEPWDLKKQHRLLGSRLSANVSSTGPGTSSQGSSKVTRQWSSSDVNSKPRLTASSIPKKQHSFEDSSRSTARLRGSNIGQRVNPKIPLANQNWYHGNITRDDAEKMLRVCKEGSYIVRISSDRRSYSLSIKSAKQNIHVQIEQVGHSDGSVRYILGKNSKEFCSIPEMIDYYTHHRVPLRGAEHITLLHPVECKWSSNNSQ</sequence>
<dbReference type="PANTHER" id="PTHR15127">
    <property type="entry name" value="HEAVYWEIGHT, ISOFORM A"/>
    <property type="match status" value="1"/>
</dbReference>
<dbReference type="GO" id="GO:0001784">
    <property type="term" value="F:phosphotyrosine residue binding"/>
    <property type="evidence" value="ECO:0007669"/>
    <property type="project" value="TreeGrafter"/>
</dbReference>
<dbReference type="Pfam" id="PF00017">
    <property type="entry name" value="SH2"/>
    <property type="match status" value="1"/>
</dbReference>
<dbReference type="PROSITE" id="PS50001">
    <property type="entry name" value="SH2"/>
    <property type="match status" value="1"/>
</dbReference>
<keyword evidence="1 2" id="KW-0727">SH2 domain</keyword>
<evidence type="ECO:0000256" key="3">
    <source>
        <dbReference type="SAM" id="MobiDB-lite"/>
    </source>
</evidence>
<feature type="compositionally biased region" description="Low complexity" evidence="3">
    <location>
        <begin position="426"/>
        <end position="438"/>
    </location>
</feature>
<protein>
    <submittedName>
        <fullName evidence="5">Sh2 domain-containing adapter protein d</fullName>
    </submittedName>
</protein>
<organism evidence="5 6">
    <name type="scientific">Plakobranchus ocellatus</name>
    <dbReference type="NCBI Taxonomy" id="259542"/>
    <lineage>
        <taxon>Eukaryota</taxon>
        <taxon>Metazoa</taxon>
        <taxon>Spiralia</taxon>
        <taxon>Lophotrochozoa</taxon>
        <taxon>Mollusca</taxon>
        <taxon>Gastropoda</taxon>
        <taxon>Heterobranchia</taxon>
        <taxon>Euthyneura</taxon>
        <taxon>Panpulmonata</taxon>
        <taxon>Sacoglossa</taxon>
        <taxon>Placobranchoidea</taxon>
        <taxon>Plakobranchidae</taxon>
        <taxon>Plakobranchus</taxon>
    </lineage>
</organism>
<dbReference type="AlphaFoldDB" id="A0AAV3Z7P8"/>
<feature type="compositionally biased region" description="Polar residues" evidence="3">
    <location>
        <begin position="439"/>
        <end position="450"/>
    </location>
</feature>
<dbReference type="Gene3D" id="3.30.505.10">
    <property type="entry name" value="SH2 domain"/>
    <property type="match status" value="1"/>
</dbReference>
<dbReference type="InterPro" id="IPR051846">
    <property type="entry name" value="SH2_domain_adapters"/>
</dbReference>
<dbReference type="SMART" id="SM00252">
    <property type="entry name" value="SH2"/>
    <property type="match status" value="1"/>
</dbReference>
<proteinExistence type="predicted"/>
<dbReference type="EMBL" id="BLXT01002056">
    <property type="protein sequence ID" value="GFN90594.1"/>
    <property type="molecule type" value="Genomic_DNA"/>
</dbReference>
<dbReference type="PRINTS" id="PR00401">
    <property type="entry name" value="SH2DOMAIN"/>
</dbReference>
<reference evidence="5 6" key="1">
    <citation type="journal article" date="2021" name="Elife">
        <title>Chloroplast acquisition without the gene transfer in kleptoplastic sea slugs, Plakobranchus ocellatus.</title>
        <authorList>
            <person name="Maeda T."/>
            <person name="Takahashi S."/>
            <person name="Yoshida T."/>
            <person name="Shimamura S."/>
            <person name="Takaki Y."/>
            <person name="Nagai Y."/>
            <person name="Toyoda A."/>
            <person name="Suzuki Y."/>
            <person name="Arimoto A."/>
            <person name="Ishii H."/>
            <person name="Satoh N."/>
            <person name="Nishiyama T."/>
            <person name="Hasebe M."/>
            <person name="Maruyama T."/>
            <person name="Minagawa J."/>
            <person name="Obokata J."/>
            <person name="Shigenobu S."/>
        </authorList>
    </citation>
    <scope>NUCLEOTIDE SEQUENCE [LARGE SCALE GENOMIC DNA]</scope>
</reference>
<feature type="region of interest" description="Disordered" evidence="3">
    <location>
        <begin position="348"/>
        <end position="377"/>
    </location>
</feature>
<accession>A0AAV3Z7P8</accession>
<dbReference type="InterPro" id="IPR000980">
    <property type="entry name" value="SH2"/>
</dbReference>
<evidence type="ECO:0000256" key="1">
    <source>
        <dbReference type="ARBA" id="ARBA00022999"/>
    </source>
</evidence>
<evidence type="ECO:0000259" key="4">
    <source>
        <dbReference type="PROSITE" id="PS50001"/>
    </source>
</evidence>
<feature type="region of interest" description="Disordered" evidence="3">
    <location>
        <begin position="82"/>
        <end position="242"/>
    </location>
</feature>
<evidence type="ECO:0000313" key="6">
    <source>
        <dbReference type="Proteomes" id="UP000735302"/>
    </source>
</evidence>
<evidence type="ECO:0000256" key="2">
    <source>
        <dbReference type="PROSITE-ProRule" id="PRU00191"/>
    </source>
</evidence>
<feature type="compositionally biased region" description="Low complexity" evidence="3">
    <location>
        <begin position="177"/>
        <end position="195"/>
    </location>
</feature>
<dbReference type="InterPro" id="IPR036860">
    <property type="entry name" value="SH2_dom_sf"/>
</dbReference>
<dbReference type="Proteomes" id="UP000735302">
    <property type="component" value="Unassembled WGS sequence"/>
</dbReference>
<feature type="domain" description="SH2" evidence="4">
    <location>
        <begin position="497"/>
        <end position="595"/>
    </location>
</feature>
<dbReference type="SUPFAM" id="SSF55550">
    <property type="entry name" value="SH2 domain"/>
    <property type="match status" value="1"/>
</dbReference>
<feature type="region of interest" description="Disordered" evidence="3">
    <location>
        <begin position="276"/>
        <end position="295"/>
    </location>
</feature>
<feature type="region of interest" description="Disordered" evidence="3">
    <location>
        <begin position="422"/>
        <end position="481"/>
    </location>
</feature>
<evidence type="ECO:0000313" key="5">
    <source>
        <dbReference type="EMBL" id="GFN90594.1"/>
    </source>
</evidence>
<name>A0AAV3Z7P8_9GAST</name>
<keyword evidence="6" id="KW-1185">Reference proteome</keyword>
<dbReference type="PANTHER" id="PTHR15127:SF32">
    <property type="entry name" value="HEAVYWEIGHT, ISOFORM A"/>
    <property type="match status" value="1"/>
</dbReference>
<gene>
    <name evidence="5" type="ORF">PoB_001710000</name>
</gene>